<name>A0A919ND08_9ACTN</name>
<accession>A0A919ND08</accession>
<dbReference type="Proteomes" id="UP000629619">
    <property type="component" value="Unassembled WGS sequence"/>
</dbReference>
<keyword evidence="2" id="KW-1185">Reference proteome</keyword>
<dbReference type="EMBL" id="BOMW01000070">
    <property type="protein sequence ID" value="GIF08923.1"/>
    <property type="molecule type" value="Genomic_DNA"/>
</dbReference>
<evidence type="ECO:0000313" key="2">
    <source>
        <dbReference type="Proteomes" id="UP000629619"/>
    </source>
</evidence>
<comment type="caution">
    <text evidence="1">The sequence shown here is derived from an EMBL/GenBank/DDBJ whole genome shotgun (WGS) entry which is preliminary data.</text>
</comment>
<proteinExistence type="predicted"/>
<reference evidence="1" key="1">
    <citation type="submission" date="2021-01" db="EMBL/GenBank/DDBJ databases">
        <title>Whole genome shotgun sequence of Actinoplanes siamensis NBRC 109076.</title>
        <authorList>
            <person name="Komaki H."/>
            <person name="Tamura T."/>
        </authorList>
    </citation>
    <scope>NUCLEOTIDE SEQUENCE</scope>
    <source>
        <strain evidence="1">NBRC 109076</strain>
    </source>
</reference>
<evidence type="ECO:0000313" key="1">
    <source>
        <dbReference type="EMBL" id="GIF08923.1"/>
    </source>
</evidence>
<sequence length="186" mass="20840">MTPDEAVHAMAVRLSLVDWERRGDKAWSKAALLKEYFRRAARWAIAYGCDTRVPFFDIAACVNSSIRADQNEIDHLLEKIVAGRGGWNAKQMAPFILHWAALRATPDIALPPELEDPFEPIVLLFERGGGFHTEHGEVNLEWLSVPTSGWRKRADAPPMLAFTPEVLDEIDRAGSIAQFGHVIEPL</sequence>
<dbReference type="RefSeq" id="WP_203684265.1">
    <property type="nucleotide sequence ID" value="NZ_BOMW01000070.1"/>
</dbReference>
<dbReference type="AlphaFoldDB" id="A0A919ND08"/>
<organism evidence="1 2">
    <name type="scientific">Actinoplanes siamensis</name>
    <dbReference type="NCBI Taxonomy" id="1223317"/>
    <lineage>
        <taxon>Bacteria</taxon>
        <taxon>Bacillati</taxon>
        <taxon>Actinomycetota</taxon>
        <taxon>Actinomycetes</taxon>
        <taxon>Micromonosporales</taxon>
        <taxon>Micromonosporaceae</taxon>
        <taxon>Actinoplanes</taxon>
    </lineage>
</organism>
<gene>
    <name evidence="1" type="ORF">Asi03nite_64610</name>
</gene>
<protein>
    <submittedName>
        <fullName evidence="1">Uncharacterized protein</fullName>
    </submittedName>
</protein>